<feature type="region of interest" description="Disordered" evidence="2">
    <location>
        <begin position="828"/>
        <end position="872"/>
    </location>
</feature>
<evidence type="ECO:0000259" key="3">
    <source>
        <dbReference type="Pfam" id="PF05057"/>
    </source>
</evidence>
<feature type="region of interest" description="Disordered" evidence="2">
    <location>
        <begin position="757"/>
        <end position="811"/>
    </location>
</feature>
<accession>A0ABR0A0A0</accession>
<sequence length="1351" mass="150687">MGDLQATLELFVELNKFYNVDLFQRGIYQVRGHLRTSPKIAVKLEGSLYHRPNGNNNSGQGTGSGSQQQTSSSASTANILHPACVLNGSFISQTFQILYRNEDVCLSDMAQFRLHVLVDSHKIEETLERLDLHLVMELWFSEQGYSLGDSGLDSQERFSNGSGSGGGGILCVSSRTLQLHLSPTRGLHYHLPVLFDYFHLAAITITVHASLIAVHQPYIKRSMKHLVQSCAPRSGRSRMGNNARTSYSRYDESSFDSFFFPGGTGVKSTGHAGWRLAQARQVHRDVCSLLSASAESLRSARRRFLNELPEDDEHSRLRNAEEQKITASASQVTLGGSRDGHVSDCEEEFVAAANNEIGQLCAHNVLLWRKLLDVFAGSEPVRLMLAQQHHAHRVRRFAEAFYVVNHPRPAMANCNDADVHTYLYVTEALRKSRYLASLPPLPVECLEMNGDINTLPVIFEDRYEPLISVGSKKRSNTNPSTKPITPQHCDGPLEFHQPIYEEINPQTPTGNKALLQQQSRQSHRPAGATLVVNHVYRSLPQTPLISGASPSVLHHHLGQQELLLGDHRRRSYGGEKGQIQAELARPVVSMMASSRPDDESEEPLVRHDDDDADRLNDNGNSAGRSRFKFRPLVTSKSSENFQQLRRVAMAAAARRNPSLPVKLLGYKPLMESSVVNPQSNSESLPDLKFTTPHSPSRQAVTQRTRPPTSDLAFCHSVSDPALVRASSGRTLKTNDITVKAMAPSSPLIERLRADGLNSSASDCSDQSGWVSSTMSSRQNSPPPAHHRCRTEHCYPDSEPAPLAPPEEFQDPPRLRNFAAKRYNLNSMLISPKRDAPPEGTRGTFRSLGEDVGSCSSSTNGNQPSRSKPRPLSQEELRLLQLLLYEMCRPGQPNPLIRALSHSLYESLAVSLSLTSNNPSGQNYKLPEPNVSHSTSLPCLIKNHDDERLDLHPLHAQYQENQRQLQQQQLLQQQQQQQQQQQHATPPEQRASIQANIQQRSVSLSTLQPKEEKPEGEGEGEELLQQKLVSMMGDGTLSFLKAKEDFKRQIHFNGTLYSDIHPINPTSPYFHVAEELRPFSPEGLHLIVCVHGLDGNSADLRLVKTYLELVLPGSNLDFLMSERNQGGTFSTFDTMTDRLVSEIFCYLEGNNLNPKRISFVGHSLGTIIIRSALTRPQMRPLLPKLHTFLSLSGPHLGTLYNSSGLVNMGLWLMQRWKKSGSLQQLSLKDAEDPRNSFLYKLARNSELHHFRYVILSASAQDRYVPLHSARVEMCRAAVKDPTVLGTIYQEMVHNILGPLMNNDKVTVVRYDIHHALPSTANALIGRAAHIAVLDSELFIEKFLLVVGSKYFQ</sequence>
<evidence type="ECO:0000313" key="4">
    <source>
        <dbReference type="EMBL" id="KAK4018589.1"/>
    </source>
</evidence>
<feature type="region of interest" description="Disordered" evidence="2">
    <location>
        <begin position="959"/>
        <end position="992"/>
    </location>
</feature>
<proteinExistence type="inferred from homology"/>
<feature type="region of interest" description="Disordered" evidence="2">
    <location>
        <begin position="573"/>
        <end position="626"/>
    </location>
</feature>
<evidence type="ECO:0000256" key="2">
    <source>
        <dbReference type="SAM" id="MobiDB-lite"/>
    </source>
</evidence>
<feature type="compositionally biased region" description="Basic and acidic residues" evidence="2">
    <location>
        <begin position="603"/>
        <end position="616"/>
    </location>
</feature>
<feature type="compositionally biased region" description="Polar residues" evidence="2">
    <location>
        <begin position="853"/>
        <end position="865"/>
    </location>
</feature>
<feature type="compositionally biased region" description="Low complexity" evidence="2">
    <location>
        <begin position="963"/>
        <end position="981"/>
    </location>
</feature>
<feature type="domain" description="DUF676" evidence="3">
    <location>
        <begin position="1081"/>
        <end position="1274"/>
    </location>
</feature>
<dbReference type="PANTHER" id="PTHR12482">
    <property type="entry name" value="LIPASE ROG1-RELATED-RELATED"/>
    <property type="match status" value="1"/>
</dbReference>
<dbReference type="SUPFAM" id="SSF53474">
    <property type="entry name" value="alpha/beta-Hydrolases"/>
    <property type="match status" value="1"/>
</dbReference>
<evidence type="ECO:0000256" key="1">
    <source>
        <dbReference type="ARBA" id="ARBA00007949"/>
    </source>
</evidence>
<dbReference type="InterPro" id="IPR022122">
    <property type="entry name" value="DUF3657"/>
</dbReference>
<keyword evidence="5" id="KW-1185">Reference proteome</keyword>
<dbReference type="EMBL" id="JAOYFB010000036">
    <property type="protein sequence ID" value="KAK4018589.1"/>
    <property type="molecule type" value="Genomic_DNA"/>
</dbReference>
<dbReference type="Pfam" id="PF05057">
    <property type="entry name" value="DUF676"/>
    <property type="match status" value="1"/>
</dbReference>
<dbReference type="InterPro" id="IPR007751">
    <property type="entry name" value="DUF676_lipase-like"/>
</dbReference>
<feature type="region of interest" description="Disordered" evidence="2">
    <location>
        <begin position="470"/>
        <end position="489"/>
    </location>
</feature>
<organism evidence="4 5">
    <name type="scientific">Daphnia magna</name>
    <dbReference type="NCBI Taxonomy" id="35525"/>
    <lineage>
        <taxon>Eukaryota</taxon>
        <taxon>Metazoa</taxon>
        <taxon>Ecdysozoa</taxon>
        <taxon>Arthropoda</taxon>
        <taxon>Crustacea</taxon>
        <taxon>Branchiopoda</taxon>
        <taxon>Diplostraca</taxon>
        <taxon>Cladocera</taxon>
        <taxon>Anomopoda</taxon>
        <taxon>Daphniidae</taxon>
        <taxon>Daphnia</taxon>
    </lineage>
</organism>
<evidence type="ECO:0000313" key="5">
    <source>
        <dbReference type="Proteomes" id="UP001234178"/>
    </source>
</evidence>
<protein>
    <recommendedName>
        <fullName evidence="3">DUF676 domain-containing protein</fullName>
    </recommendedName>
</protein>
<dbReference type="Pfam" id="PF12394">
    <property type="entry name" value="DUF3657"/>
    <property type="match status" value="1"/>
</dbReference>
<feature type="region of interest" description="Disordered" evidence="2">
    <location>
        <begin position="675"/>
        <end position="710"/>
    </location>
</feature>
<dbReference type="Gene3D" id="3.40.50.1820">
    <property type="entry name" value="alpha/beta hydrolase"/>
    <property type="match status" value="1"/>
</dbReference>
<feature type="compositionally biased region" description="Low complexity" evidence="2">
    <location>
        <begin position="53"/>
        <end position="73"/>
    </location>
</feature>
<dbReference type="InterPro" id="IPR029058">
    <property type="entry name" value="AB_hydrolase_fold"/>
</dbReference>
<feature type="region of interest" description="Disordered" evidence="2">
    <location>
        <begin position="51"/>
        <end position="73"/>
    </location>
</feature>
<reference evidence="4 5" key="1">
    <citation type="journal article" date="2023" name="Nucleic Acids Res.">
        <title>The hologenome of Daphnia magna reveals possible DNA methylation and microbiome-mediated evolution of the host genome.</title>
        <authorList>
            <person name="Chaturvedi A."/>
            <person name="Li X."/>
            <person name="Dhandapani V."/>
            <person name="Marshall H."/>
            <person name="Kissane S."/>
            <person name="Cuenca-Cambronero M."/>
            <person name="Asole G."/>
            <person name="Calvet F."/>
            <person name="Ruiz-Romero M."/>
            <person name="Marangio P."/>
            <person name="Guigo R."/>
            <person name="Rago D."/>
            <person name="Mirbahai L."/>
            <person name="Eastwood N."/>
            <person name="Colbourne J.K."/>
            <person name="Zhou J."/>
            <person name="Mallon E."/>
            <person name="Orsini L."/>
        </authorList>
    </citation>
    <scope>NUCLEOTIDE SEQUENCE [LARGE SCALE GENOMIC DNA]</scope>
    <source>
        <strain evidence="4">LRV0_1</strain>
    </source>
</reference>
<gene>
    <name evidence="4" type="ORF">OUZ56_000635</name>
</gene>
<name>A0ABR0A0A0_9CRUS</name>
<comment type="caution">
    <text evidence="4">The sequence shown here is derived from an EMBL/GenBank/DDBJ whole genome shotgun (WGS) entry which is preliminary data.</text>
</comment>
<dbReference type="PANTHER" id="PTHR12482:SF5">
    <property type="entry name" value="DUF676 DOMAIN-CONTAINING PROTEIN"/>
    <property type="match status" value="1"/>
</dbReference>
<comment type="similarity">
    <text evidence="1">Belongs to the FAM135 family.</text>
</comment>
<dbReference type="Proteomes" id="UP001234178">
    <property type="component" value="Unassembled WGS sequence"/>
</dbReference>
<feature type="compositionally biased region" description="Polar residues" evidence="2">
    <location>
        <begin position="757"/>
        <end position="779"/>
    </location>
</feature>
<feature type="compositionally biased region" description="Polar residues" evidence="2">
    <location>
        <begin position="691"/>
        <end position="707"/>
    </location>
</feature>
<dbReference type="SUPFAM" id="SSF81995">
    <property type="entry name" value="beta-sandwich domain of Sec23/24"/>
    <property type="match status" value="1"/>
</dbReference>
<dbReference type="InterPro" id="IPR044294">
    <property type="entry name" value="Lipase-like"/>
</dbReference>